<dbReference type="EMBL" id="JAYMGO010000014">
    <property type="protein sequence ID" value="KAL1261336.1"/>
    <property type="molecule type" value="Genomic_DNA"/>
</dbReference>
<evidence type="ECO:0000256" key="1">
    <source>
        <dbReference type="SAM" id="MobiDB-lite"/>
    </source>
</evidence>
<sequence length="91" mass="10571">MQSREAGSSFEFETQPETPLVTRSGVRRERPILAITAIKHRHSQEKFTRCVALVFCQRVPLECCLRTSRPSDSLVLRATDRTIRHRLQHQL</sequence>
<comment type="caution">
    <text evidence="2">The sequence shown here is derived from an EMBL/GenBank/DDBJ whole genome shotgun (WGS) entry which is preliminary data.</text>
</comment>
<protein>
    <submittedName>
        <fullName evidence="2">Uncharacterized protein</fullName>
    </submittedName>
</protein>
<dbReference type="Proteomes" id="UP001558613">
    <property type="component" value="Unassembled WGS sequence"/>
</dbReference>
<feature type="compositionally biased region" description="Polar residues" evidence="1">
    <location>
        <begin position="1"/>
        <end position="17"/>
    </location>
</feature>
<evidence type="ECO:0000313" key="2">
    <source>
        <dbReference type="EMBL" id="KAL1261336.1"/>
    </source>
</evidence>
<proteinExistence type="predicted"/>
<evidence type="ECO:0000313" key="3">
    <source>
        <dbReference type="Proteomes" id="UP001558613"/>
    </source>
</evidence>
<keyword evidence="3" id="KW-1185">Reference proteome</keyword>
<reference evidence="2 3" key="1">
    <citation type="submission" date="2023-09" db="EMBL/GenBank/DDBJ databases">
        <authorList>
            <person name="Wang M."/>
        </authorList>
    </citation>
    <scope>NUCLEOTIDE SEQUENCE [LARGE SCALE GENOMIC DNA]</scope>
    <source>
        <strain evidence="2">GT-2023</strain>
        <tissue evidence="2">Liver</tissue>
    </source>
</reference>
<organism evidence="2 3">
    <name type="scientific">Cirrhinus molitorella</name>
    <name type="common">mud carp</name>
    <dbReference type="NCBI Taxonomy" id="172907"/>
    <lineage>
        <taxon>Eukaryota</taxon>
        <taxon>Metazoa</taxon>
        <taxon>Chordata</taxon>
        <taxon>Craniata</taxon>
        <taxon>Vertebrata</taxon>
        <taxon>Euteleostomi</taxon>
        <taxon>Actinopterygii</taxon>
        <taxon>Neopterygii</taxon>
        <taxon>Teleostei</taxon>
        <taxon>Ostariophysi</taxon>
        <taxon>Cypriniformes</taxon>
        <taxon>Cyprinidae</taxon>
        <taxon>Labeoninae</taxon>
        <taxon>Labeonini</taxon>
        <taxon>Cirrhinus</taxon>
    </lineage>
</organism>
<name>A0ABR3M8B0_9TELE</name>
<accession>A0ABR3M8B0</accession>
<feature type="region of interest" description="Disordered" evidence="1">
    <location>
        <begin position="1"/>
        <end position="23"/>
    </location>
</feature>
<gene>
    <name evidence="2" type="ORF">QQF64_006601</name>
</gene>